<dbReference type="InterPro" id="IPR011678">
    <property type="entry name" value="EMC1_C"/>
</dbReference>
<evidence type="ECO:0000256" key="1">
    <source>
        <dbReference type="ARBA" id="ARBA00004115"/>
    </source>
</evidence>
<evidence type="ECO:0000256" key="4">
    <source>
        <dbReference type="ARBA" id="ARBA00020824"/>
    </source>
</evidence>
<feature type="domain" description="ER membrane protein complex subunit 1 C-terminal" evidence="13">
    <location>
        <begin position="748"/>
        <end position="1007"/>
    </location>
</feature>
<evidence type="ECO:0000259" key="14">
    <source>
        <dbReference type="Pfam" id="PF25293"/>
    </source>
</evidence>
<keyword evidence="6" id="KW-0732">Signal</keyword>
<dbReference type="InterPro" id="IPR058545">
    <property type="entry name" value="Beta-prop_EMC1_1st"/>
</dbReference>
<dbReference type="Gene3D" id="2.130.10.10">
    <property type="entry name" value="YVTN repeat-like/Quinoprotein amine dehydrogenase"/>
    <property type="match status" value="1"/>
</dbReference>
<evidence type="ECO:0000313" key="16">
    <source>
        <dbReference type="Proteomes" id="UP001648503"/>
    </source>
</evidence>
<keyword evidence="10" id="KW-0325">Glycoprotein</keyword>
<evidence type="ECO:0000256" key="10">
    <source>
        <dbReference type="ARBA" id="ARBA00023180"/>
    </source>
</evidence>
<dbReference type="InterPro" id="IPR026895">
    <property type="entry name" value="EMC1"/>
</dbReference>
<keyword evidence="16" id="KW-1185">Reference proteome</keyword>
<keyword evidence="8 12" id="KW-1133">Transmembrane helix</keyword>
<dbReference type="PANTHER" id="PTHR21573">
    <property type="entry name" value="ER MEMBRANE PROTEIN COMPLEX SUBUNIT 1"/>
    <property type="match status" value="1"/>
</dbReference>
<reference evidence="15 16" key="1">
    <citation type="submission" date="2021-02" db="EMBL/GenBank/DDBJ databases">
        <title>Variation within the Batrachochytrium salamandrivorans European outbreak.</title>
        <authorList>
            <person name="Kelly M."/>
            <person name="Pasmans F."/>
            <person name="Shea T.P."/>
            <person name="Munoz J.F."/>
            <person name="Carranza S."/>
            <person name="Cuomo C.A."/>
            <person name="Martel A."/>
        </authorList>
    </citation>
    <scope>NUCLEOTIDE SEQUENCE [LARGE SCALE GENOMIC DNA]</scope>
    <source>
        <strain evidence="15 16">AMFP18/2</strain>
    </source>
</reference>
<dbReference type="Pfam" id="PF07774">
    <property type="entry name" value="EMC1_C"/>
    <property type="match status" value="1"/>
</dbReference>
<evidence type="ECO:0000256" key="11">
    <source>
        <dbReference type="SAM" id="MobiDB-lite"/>
    </source>
</evidence>
<evidence type="ECO:0000256" key="2">
    <source>
        <dbReference type="ARBA" id="ARBA00007904"/>
    </source>
</evidence>
<evidence type="ECO:0000256" key="3">
    <source>
        <dbReference type="ARBA" id="ARBA00011276"/>
    </source>
</evidence>
<accession>A0ABQ8F8Y5</accession>
<comment type="caution">
    <text evidence="15">The sequence shown here is derived from an EMBL/GenBank/DDBJ whole genome shotgun (WGS) entry which is preliminary data.</text>
</comment>
<evidence type="ECO:0000259" key="13">
    <source>
        <dbReference type="Pfam" id="PF07774"/>
    </source>
</evidence>
<keyword evidence="7" id="KW-0256">Endoplasmic reticulum</keyword>
<dbReference type="Pfam" id="PF25293">
    <property type="entry name" value="Beta-prop_EMC1_N"/>
    <property type="match status" value="1"/>
</dbReference>
<comment type="subunit">
    <text evidence="3">Component of the ER membrane protein complex (EMC).</text>
</comment>
<dbReference type="EMBL" id="JAFCIX010000336">
    <property type="protein sequence ID" value="KAH6594274.1"/>
    <property type="molecule type" value="Genomic_DNA"/>
</dbReference>
<feature type="region of interest" description="Disordered" evidence="11">
    <location>
        <begin position="776"/>
        <end position="809"/>
    </location>
</feature>
<dbReference type="SUPFAM" id="SSF50998">
    <property type="entry name" value="Quinoprotein alcohol dehydrogenase-like"/>
    <property type="match status" value="1"/>
</dbReference>
<evidence type="ECO:0000256" key="8">
    <source>
        <dbReference type="ARBA" id="ARBA00022989"/>
    </source>
</evidence>
<name>A0ABQ8F8Y5_9FUNG</name>
<keyword evidence="5 12" id="KW-0812">Transmembrane</keyword>
<evidence type="ECO:0000256" key="12">
    <source>
        <dbReference type="SAM" id="Phobius"/>
    </source>
</evidence>
<dbReference type="InterPro" id="IPR011047">
    <property type="entry name" value="Quinoprotein_ADH-like_sf"/>
</dbReference>
<dbReference type="InterPro" id="IPR015943">
    <property type="entry name" value="WD40/YVTN_repeat-like_dom_sf"/>
</dbReference>
<evidence type="ECO:0000313" key="15">
    <source>
        <dbReference type="EMBL" id="KAH6594274.1"/>
    </source>
</evidence>
<dbReference type="PANTHER" id="PTHR21573:SF0">
    <property type="entry name" value="ER MEMBRANE PROTEIN COMPLEX SUBUNIT 1"/>
    <property type="match status" value="1"/>
</dbReference>
<proteinExistence type="inferred from homology"/>
<comment type="subcellular location">
    <subcellularLocation>
        <location evidence="1">Endoplasmic reticulum membrane</location>
        <topology evidence="1">Single-pass type I membrane protein</topology>
    </subcellularLocation>
</comment>
<organism evidence="15 16">
    <name type="scientific">Batrachochytrium salamandrivorans</name>
    <dbReference type="NCBI Taxonomy" id="1357716"/>
    <lineage>
        <taxon>Eukaryota</taxon>
        <taxon>Fungi</taxon>
        <taxon>Fungi incertae sedis</taxon>
        <taxon>Chytridiomycota</taxon>
        <taxon>Chytridiomycota incertae sedis</taxon>
        <taxon>Chytridiomycetes</taxon>
        <taxon>Rhizophydiales</taxon>
        <taxon>Rhizophydiales incertae sedis</taxon>
        <taxon>Batrachochytrium</taxon>
    </lineage>
</organism>
<evidence type="ECO:0000256" key="9">
    <source>
        <dbReference type="ARBA" id="ARBA00023136"/>
    </source>
</evidence>
<feature type="compositionally biased region" description="Basic residues" evidence="11">
    <location>
        <begin position="789"/>
        <end position="804"/>
    </location>
</feature>
<evidence type="ECO:0000256" key="7">
    <source>
        <dbReference type="ARBA" id="ARBA00022824"/>
    </source>
</evidence>
<gene>
    <name evidence="15" type="ORF">BASA50_006745</name>
</gene>
<protein>
    <recommendedName>
        <fullName evidence="4">ER membrane protein complex subunit 1</fullName>
    </recommendedName>
</protein>
<evidence type="ECO:0000256" key="5">
    <source>
        <dbReference type="ARBA" id="ARBA00022692"/>
    </source>
</evidence>
<evidence type="ECO:0000256" key="6">
    <source>
        <dbReference type="ARBA" id="ARBA00022729"/>
    </source>
</evidence>
<sequence>MLLIAMTCTMSSALYKEQAGSYDWHTKLVGIPKLAYIDQSNRMESVIVATNKNVLASLSSDSGDIVWRHALGPNESIIDLYADRQEAIVTISGDSTTTHLRSWKKQSGALLWSMDEAALTESQKVCRTFLTRQSKNVIAVLPSCDIVAVSEKGRAVWKFKRQAHEESIRVLVTGSSLRSISWTASTKLLTIRNINTDDGSVINSSVVKDVDIMPSNDMFLVGTVEAAHALFTRNGQSYAINLESGKTMELTMEGTSVVVKPALLHASGPEFIVETSTTSSIVRLNNDRLSSVHEFSPVLTSLRSTHVATSTLGGSYSAGRLSFAFNNYIFDYWTSKQGESHISLDSDVSLSGQIQKIFMDVISVKDIPQLALLSITADGSLALSYNGKVAWTRDESLSLIVDAVFLDFPQSAIYSEQLDELSEEPEVSASISLLDLYLRRWSVHLSKLAALADSFIGNGVGSTPESSPRAIDIGDAHGFRKLALFASSTGKVNALDSTTGSPIWSRYFDGIEIQSIHIIRQSRVKYPPLIAIVGMDLSKKNTLIWRVNGLTGEDYVSNQQPDIKAYTKIAGTGKRVAPVDATEADEHTVILAVVDDGSELKLFPDTAAAHAAFGPVCSSFYTFHTVGNNSMQGHSVQMRQEGHTSYKLKSTWNLQFPNGESLNALSDRQAKGNSVASFGRVLGDRTVLYKYLGPNLIGVATLRRDDDQSMTTFFYIIDTVAGSIHYRTAHHGAGPVTSDLPSIHILQSENWFVYTVWNHGQEAVSEKVWNGLSSETVASSAPSSDKKTDKGKKARKVKSGKKPATRPAVSNARQLEIVAIEVYENSKPDKRVDGSFLSSYSAARPGIFAQTYTFPLPITAIGVTQTLAGITTREVLLGLEPGFVYGLSKRFLDPRRPYGKISAEDKEVGIYQYAANLGFATREVASYGLEVLGIEKIMSAPTNLESTSLIASYGLDIFCTRRMPSQAFDMLSEDFSYLGLIATIVALVVGIVVAKHYADSKRLHDLWR</sequence>
<dbReference type="Proteomes" id="UP001648503">
    <property type="component" value="Unassembled WGS sequence"/>
</dbReference>
<comment type="similarity">
    <text evidence="2">Belongs to the EMC1 family.</text>
</comment>
<feature type="transmembrane region" description="Helical" evidence="12">
    <location>
        <begin position="975"/>
        <end position="994"/>
    </location>
</feature>
<feature type="domain" description="EMC1 first beta-propeller" evidence="14">
    <location>
        <begin position="13"/>
        <end position="395"/>
    </location>
</feature>
<keyword evidence="9 12" id="KW-0472">Membrane</keyword>